<proteinExistence type="predicted"/>
<sequence>MVAGVLTVKGDDLSILAFADSAEQLISGATTGSTPTGWNFKVKGTYLHWVDNDGDERRALGSLTGNTGLVAGVVNGKGEAILYVDFTGAERSLTSEPSVVIDTGSAVQGVIVRTSASTLWALYVIGAVLYAKSSTDDGVTWSAADTVATESYSGTDGIQFDAAVNSTGDIEVIYTVRVGA</sequence>
<evidence type="ECO:0000313" key="1">
    <source>
        <dbReference type="EMBL" id="KKL17031.1"/>
    </source>
</evidence>
<name>A0A0F9DGZ7_9ZZZZ</name>
<accession>A0A0F9DGZ7</accession>
<feature type="non-terminal residue" evidence="1">
    <location>
        <position position="180"/>
    </location>
</feature>
<gene>
    <name evidence="1" type="ORF">LCGC14_2489620</name>
</gene>
<comment type="caution">
    <text evidence="1">The sequence shown here is derived from an EMBL/GenBank/DDBJ whole genome shotgun (WGS) entry which is preliminary data.</text>
</comment>
<reference evidence="1" key="1">
    <citation type="journal article" date="2015" name="Nature">
        <title>Complex archaea that bridge the gap between prokaryotes and eukaryotes.</title>
        <authorList>
            <person name="Spang A."/>
            <person name="Saw J.H."/>
            <person name="Jorgensen S.L."/>
            <person name="Zaremba-Niedzwiedzka K."/>
            <person name="Martijn J."/>
            <person name="Lind A.E."/>
            <person name="van Eijk R."/>
            <person name="Schleper C."/>
            <person name="Guy L."/>
            <person name="Ettema T.J."/>
        </authorList>
    </citation>
    <scope>NUCLEOTIDE SEQUENCE</scope>
</reference>
<dbReference type="AlphaFoldDB" id="A0A0F9DGZ7"/>
<dbReference type="EMBL" id="LAZR01039428">
    <property type="protein sequence ID" value="KKL17031.1"/>
    <property type="molecule type" value="Genomic_DNA"/>
</dbReference>
<protein>
    <submittedName>
        <fullName evidence="1">Uncharacterized protein</fullName>
    </submittedName>
</protein>
<organism evidence="1">
    <name type="scientific">marine sediment metagenome</name>
    <dbReference type="NCBI Taxonomy" id="412755"/>
    <lineage>
        <taxon>unclassified sequences</taxon>
        <taxon>metagenomes</taxon>
        <taxon>ecological metagenomes</taxon>
    </lineage>
</organism>